<protein>
    <recommendedName>
        <fullName evidence="1">Segregation and condensation protein A</fullName>
    </recommendedName>
</protein>
<evidence type="ECO:0000313" key="4">
    <source>
        <dbReference type="Proteomes" id="UP000006804"/>
    </source>
</evidence>
<dbReference type="Proteomes" id="UP000006804">
    <property type="component" value="Chromosome"/>
</dbReference>
<dbReference type="Gene3D" id="6.10.250.2410">
    <property type="match status" value="1"/>
</dbReference>
<name>F7YU35_9THEM</name>
<dbReference type="Pfam" id="PF02616">
    <property type="entry name" value="SMC_ScpA"/>
    <property type="match status" value="1"/>
</dbReference>
<dbReference type="InterPro" id="IPR003768">
    <property type="entry name" value="ScpA"/>
</dbReference>
<dbReference type="PATRIC" id="fig|688269.3.peg.1619"/>
<dbReference type="EMBL" id="CP002351">
    <property type="protein sequence ID" value="AEH51624.1"/>
    <property type="molecule type" value="Genomic_DNA"/>
</dbReference>
<sequence length="228" mass="27152">MELVFHLPVFEGPLDLLLYLVRKRKINIRDISISQLADEFIQYVEQMRKLDMHITSDFLVMASQLMEIKSKYLLPSLSKKEAEKLQQQEEEIYRRIELYEKIKNLAEDLNERLERFSGRKVVRLSGLPFIHEEKLKKIIKSVLEEIRLRTNVYKIRRQAFTVDQAVEDIEKIILEKVEIELKDLLTMCVSKYQVIVYVLAVLELLYLKRLLLVEKGDGYILRRNDLEP</sequence>
<dbReference type="KEGG" id="tta:Theth_1571"/>
<dbReference type="PANTHER" id="PTHR33969:SF2">
    <property type="entry name" value="SEGREGATION AND CONDENSATION PROTEIN A"/>
    <property type="match status" value="1"/>
</dbReference>
<organism evidence="3 4">
    <name type="scientific">Pseudothermotoga thermarum DSM 5069</name>
    <dbReference type="NCBI Taxonomy" id="688269"/>
    <lineage>
        <taxon>Bacteria</taxon>
        <taxon>Thermotogati</taxon>
        <taxon>Thermotogota</taxon>
        <taxon>Thermotogae</taxon>
        <taxon>Thermotogales</taxon>
        <taxon>Thermotogaceae</taxon>
        <taxon>Pseudothermotoga</taxon>
    </lineage>
</organism>
<evidence type="ECO:0000256" key="2">
    <source>
        <dbReference type="SAM" id="Coils"/>
    </source>
</evidence>
<dbReference type="OrthoDB" id="9811016at2"/>
<dbReference type="PANTHER" id="PTHR33969">
    <property type="entry name" value="SEGREGATION AND CONDENSATION PROTEIN A"/>
    <property type="match status" value="1"/>
</dbReference>
<dbReference type="AlphaFoldDB" id="F7YU35"/>
<keyword evidence="4" id="KW-1185">Reference proteome</keyword>
<evidence type="ECO:0000313" key="3">
    <source>
        <dbReference type="EMBL" id="AEH51624.1"/>
    </source>
</evidence>
<dbReference type="eggNOG" id="COG1354">
    <property type="taxonomic scope" value="Bacteria"/>
</dbReference>
<accession>F7YU35</accession>
<proteinExistence type="predicted"/>
<keyword evidence="2" id="KW-0175">Coiled coil</keyword>
<evidence type="ECO:0000256" key="1">
    <source>
        <dbReference type="ARBA" id="ARBA00044777"/>
    </source>
</evidence>
<dbReference type="RefSeq" id="WP_013932836.1">
    <property type="nucleotide sequence ID" value="NC_015707.1"/>
</dbReference>
<feature type="coiled-coil region" evidence="2">
    <location>
        <begin position="82"/>
        <end position="119"/>
    </location>
</feature>
<reference evidence="3 4" key="1">
    <citation type="submission" date="2010-11" db="EMBL/GenBank/DDBJ databases">
        <title>The complete genome of Thermotoga thermarum DSM 5069.</title>
        <authorList>
            <consortium name="US DOE Joint Genome Institute (JGI-PGF)"/>
            <person name="Lucas S."/>
            <person name="Copeland A."/>
            <person name="Lapidus A."/>
            <person name="Bruce D."/>
            <person name="Goodwin L."/>
            <person name="Pitluck S."/>
            <person name="Kyrpides N."/>
            <person name="Mavromatis K."/>
            <person name="Ivanova N."/>
            <person name="Zeytun A."/>
            <person name="Brettin T."/>
            <person name="Detter J.C."/>
            <person name="Tapia R."/>
            <person name="Han C."/>
            <person name="Land M."/>
            <person name="Hauser L."/>
            <person name="Markowitz V."/>
            <person name="Cheng J.-F."/>
            <person name="Hugenholtz P."/>
            <person name="Woyke T."/>
            <person name="Wu D."/>
            <person name="Spring S."/>
            <person name="Schroeder M."/>
            <person name="Brambilla E."/>
            <person name="Klenk H.-P."/>
            <person name="Eisen J.A."/>
        </authorList>
    </citation>
    <scope>NUCLEOTIDE SEQUENCE [LARGE SCALE GENOMIC DNA]</scope>
    <source>
        <strain evidence="3 4">DSM 5069</strain>
    </source>
</reference>
<dbReference type="HOGENOM" id="CLU_038686_3_3_0"/>
<gene>
    <name evidence="3" type="ORF">Theth_1571</name>
</gene>
<dbReference type="STRING" id="688269.Theth_1571"/>